<evidence type="ECO:0000313" key="2">
    <source>
        <dbReference type="EMBL" id="APX71968.1"/>
    </source>
</evidence>
<gene>
    <name evidence="2" type="ORF">BTM29_05085</name>
</gene>
<feature type="domain" description="ATPase AAA-type core" evidence="1">
    <location>
        <begin position="287"/>
        <end position="347"/>
    </location>
</feature>
<dbReference type="PANTHER" id="PTHR40396">
    <property type="entry name" value="ATPASE-LIKE PROTEIN"/>
    <property type="match status" value="1"/>
</dbReference>
<dbReference type="PANTHER" id="PTHR40396:SF1">
    <property type="entry name" value="ATPASE AAA-TYPE CORE DOMAIN-CONTAINING PROTEIN"/>
    <property type="match status" value="1"/>
</dbReference>
<dbReference type="EMBL" id="CP019323">
    <property type="protein sequence ID" value="APX71968.1"/>
    <property type="molecule type" value="Genomic_DNA"/>
</dbReference>
<evidence type="ECO:0000259" key="1">
    <source>
        <dbReference type="Pfam" id="PF13304"/>
    </source>
</evidence>
<dbReference type="RefSeq" id="WP_076614472.1">
    <property type="nucleotide sequence ID" value="NZ_CP019323.1"/>
</dbReference>
<accession>A0A1P8Q285</accession>
<sequence>MLLEFSVSNFRSIKDKVTLSMVASDLTELSETNILQDSEDVLSVAGIFGPNSSGKSNIIKAISFMIFFVLNSFGSNSFESNIPIESFVFSTEITPNSPSEFDIVFSNDSNDIYEYGFTLNHSEILSETLTVNEETVFTRENQKIHSDENKISDHLMKERMTKSNVLYLSILAATNTEVATDIVSFFKDKISIINGASSDISWETKNMIDQDEYKSKIVEAIHGADLYIDDLSLEKADFNVKNFTGAETIPQEILDQVAKNALKVKSSHRVYDINGKETGSYSGDISSLESKGTQSFLAVIGPVIKALSEGTIIFIDEMGATLHPLMSEHLVKMFMLPDNKKNGQLVFNANDSNLLNNKLLRRDQIWFTDKDSSECTSLVPLDSYVHNGKRIRSDVNYAKRYLSGDFGAIPIFKN</sequence>
<dbReference type="KEGG" id="lalw:BTM29_05085"/>
<protein>
    <recommendedName>
        <fullName evidence="1">ATPase AAA-type core domain-containing protein</fullName>
    </recommendedName>
</protein>
<name>A0A1P8Q285_9LACO</name>
<dbReference type="STRING" id="1847728.BTM29_05085"/>
<proteinExistence type="predicted"/>
<dbReference type="Pfam" id="PF13304">
    <property type="entry name" value="AAA_21"/>
    <property type="match status" value="2"/>
</dbReference>
<dbReference type="GO" id="GO:0005524">
    <property type="term" value="F:ATP binding"/>
    <property type="evidence" value="ECO:0007669"/>
    <property type="project" value="InterPro"/>
</dbReference>
<dbReference type="GO" id="GO:0016887">
    <property type="term" value="F:ATP hydrolysis activity"/>
    <property type="evidence" value="ECO:0007669"/>
    <property type="project" value="InterPro"/>
</dbReference>
<dbReference type="AlphaFoldDB" id="A0A1P8Q285"/>
<keyword evidence="3" id="KW-1185">Reference proteome</keyword>
<dbReference type="Gene3D" id="3.40.50.300">
    <property type="entry name" value="P-loop containing nucleotide triphosphate hydrolases"/>
    <property type="match status" value="1"/>
</dbReference>
<dbReference type="Proteomes" id="UP000187499">
    <property type="component" value="Chromosome"/>
</dbReference>
<organism evidence="2 3">
    <name type="scientific">Companilactobacillus allii</name>
    <dbReference type="NCBI Taxonomy" id="1847728"/>
    <lineage>
        <taxon>Bacteria</taxon>
        <taxon>Bacillati</taxon>
        <taxon>Bacillota</taxon>
        <taxon>Bacilli</taxon>
        <taxon>Lactobacillales</taxon>
        <taxon>Lactobacillaceae</taxon>
        <taxon>Companilactobacillus</taxon>
    </lineage>
</organism>
<evidence type="ECO:0000313" key="3">
    <source>
        <dbReference type="Proteomes" id="UP000187499"/>
    </source>
</evidence>
<dbReference type="InterPro" id="IPR027417">
    <property type="entry name" value="P-loop_NTPase"/>
</dbReference>
<dbReference type="InterPro" id="IPR003959">
    <property type="entry name" value="ATPase_AAA_core"/>
</dbReference>
<reference evidence="3" key="1">
    <citation type="submission" date="2016-12" db="EMBL/GenBank/DDBJ databases">
        <authorList>
            <person name="Jung M.Y."/>
            <person name="Lee S.H."/>
        </authorList>
    </citation>
    <scope>NUCLEOTIDE SEQUENCE [LARGE SCALE GENOMIC DNA]</scope>
    <source>
        <strain evidence="3">WiKim39</strain>
    </source>
</reference>
<feature type="domain" description="ATPase AAA-type core" evidence="1">
    <location>
        <begin position="45"/>
        <end position="135"/>
    </location>
</feature>
<dbReference type="SUPFAM" id="SSF52540">
    <property type="entry name" value="P-loop containing nucleoside triphosphate hydrolases"/>
    <property type="match status" value="1"/>
</dbReference>